<gene>
    <name evidence="2" type="ORF">ACFFUQ_04185</name>
</gene>
<evidence type="ECO:0000259" key="1">
    <source>
        <dbReference type="Pfam" id="PF00089"/>
    </source>
</evidence>
<organism evidence="2 3">
    <name type="scientific">Flavobacterium branchiarum</name>
    <dbReference type="NCBI Taxonomy" id="1114870"/>
    <lineage>
        <taxon>Bacteria</taxon>
        <taxon>Pseudomonadati</taxon>
        <taxon>Bacteroidota</taxon>
        <taxon>Flavobacteriia</taxon>
        <taxon>Flavobacteriales</taxon>
        <taxon>Flavobacteriaceae</taxon>
        <taxon>Flavobacterium</taxon>
    </lineage>
</organism>
<evidence type="ECO:0000313" key="3">
    <source>
        <dbReference type="Proteomes" id="UP001589589"/>
    </source>
</evidence>
<proteinExistence type="predicted"/>
<reference evidence="2 3" key="1">
    <citation type="submission" date="2024-09" db="EMBL/GenBank/DDBJ databases">
        <authorList>
            <person name="Sun Q."/>
            <person name="Mori K."/>
        </authorList>
    </citation>
    <scope>NUCLEOTIDE SEQUENCE [LARGE SCALE GENOMIC DNA]</scope>
    <source>
        <strain evidence="2 3">CECT 7908</strain>
    </source>
</reference>
<dbReference type="RefSeq" id="WP_290266045.1">
    <property type="nucleotide sequence ID" value="NZ_JAUFQQ010000005.1"/>
</dbReference>
<dbReference type="Proteomes" id="UP001589589">
    <property type="component" value="Unassembled WGS sequence"/>
</dbReference>
<comment type="caution">
    <text evidence="2">The sequence shown here is derived from an EMBL/GenBank/DDBJ whole genome shotgun (WGS) entry which is preliminary data.</text>
</comment>
<sequence length="365" mass="42476">MINNEPEKYCVRITCNDKKGSGVLIAGETSFYIFTAAHCLGEERPNIENIKIQKQSDYKSEFKDISVISIKEFDYEKDYALLEIDFQGEDQLLLQYKLAHSFLSDTNVKFCGYQGVNNDEYRPFTSKVITRSDSFHSFKITLTDSDTFQQGGEDGDYIAGGLSGSGVFVYRHKTPFLIGILNSVITEKAWNSDIDCCSVHHIRNYFKNYIDLSDLAELRSWTENLDRAYTELEVKAFESTESDFFKKLHRKNNVLYPEIEKANRVTTKQIKKYLSMLNNIRQLDNEAPNLYIKFKEIVKRYVDQVEDDYTRVVNNNNEAIDKKNELQQRLKEDLDFLPNNMDIDFSDFQIIEWLGVCTLNFTNND</sequence>
<dbReference type="GO" id="GO:0016787">
    <property type="term" value="F:hydrolase activity"/>
    <property type="evidence" value="ECO:0007669"/>
    <property type="project" value="UniProtKB-KW"/>
</dbReference>
<dbReference type="Gene3D" id="2.40.10.10">
    <property type="entry name" value="Trypsin-like serine proteases"/>
    <property type="match status" value="2"/>
</dbReference>
<dbReference type="InterPro" id="IPR043504">
    <property type="entry name" value="Peptidase_S1_PA_chymotrypsin"/>
</dbReference>
<name>A0ABV5FI33_9FLAO</name>
<accession>A0ABV5FI33</accession>
<dbReference type="InterPro" id="IPR009003">
    <property type="entry name" value="Peptidase_S1_PA"/>
</dbReference>
<feature type="domain" description="Peptidase S1" evidence="1">
    <location>
        <begin position="20"/>
        <end position="183"/>
    </location>
</feature>
<dbReference type="Pfam" id="PF00089">
    <property type="entry name" value="Trypsin"/>
    <property type="match status" value="1"/>
</dbReference>
<keyword evidence="3" id="KW-1185">Reference proteome</keyword>
<dbReference type="InterPro" id="IPR001254">
    <property type="entry name" value="Trypsin_dom"/>
</dbReference>
<dbReference type="EC" id="3.4.21.-" evidence="2"/>
<protein>
    <submittedName>
        <fullName evidence="2">Trypsin-like serine protease</fullName>
        <ecNumber evidence="2">3.4.21.-</ecNumber>
    </submittedName>
</protein>
<dbReference type="SUPFAM" id="SSF50494">
    <property type="entry name" value="Trypsin-like serine proteases"/>
    <property type="match status" value="1"/>
</dbReference>
<keyword evidence="2" id="KW-0378">Hydrolase</keyword>
<evidence type="ECO:0000313" key="2">
    <source>
        <dbReference type="EMBL" id="MFB9063210.1"/>
    </source>
</evidence>
<dbReference type="EMBL" id="JBHMEX010000013">
    <property type="protein sequence ID" value="MFB9063210.1"/>
    <property type="molecule type" value="Genomic_DNA"/>
</dbReference>